<dbReference type="Gene3D" id="3.40.50.620">
    <property type="entry name" value="HUPs"/>
    <property type="match status" value="1"/>
</dbReference>
<dbReference type="Pfam" id="PF00582">
    <property type="entry name" value="Usp"/>
    <property type="match status" value="1"/>
</dbReference>
<dbReference type="Proteomes" id="UP000051448">
    <property type="component" value="Unassembled WGS sequence"/>
</dbReference>
<evidence type="ECO:0000313" key="5">
    <source>
        <dbReference type="Proteomes" id="UP000051448"/>
    </source>
</evidence>
<keyword evidence="2" id="KW-0963">Cytoplasm</keyword>
<dbReference type="SUPFAM" id="SSF52402">
    <property type="entry name" value="Adenine nucleotide alpha hydrolases-like"/>
    <property type="match status" value="1"/>
</dbReference>
<comment type="caution">
    <text evidence="4">The sequence shown here is derived from an EMBL/GenBank/DDBJ whole genome shotgun (WGS) entry which is preliminary data.</text>
</comment>
<dbReference type="GO" id="GO:0005737">
    <property type="term" value="C:cytoplasm"/>
    <property type="evidence" value="ECO:0007669"/>
    <property type="project" value="UniProtKB-SubCell"/>
</dbReference>
<dbReference type="InterPro" id="IPR014729">
    <property type="entry name" value="Rossmann-like_a/b/a_fold"/>
</dbReference>
<dbReference type="PRINTS" id="PR01438">
    <property type="entry name" value="UNVRSLSTRESS"/>
</dbReference>
<dbReference type="InterPro" id="IPR006016">
    <property type="entry name" value="UspA"/>
</dbReference>
<dbReference type="PIRSF" id="PIRSF006276">
    <property type="entry name" value="UspA"/>
    <property type="match status" value="1"/>
</dbReference>
<dbReference type="PANTHER" id="PTHR46268">
    <property type="entry name" value="STRESS RESPONSE PROTEIN NHAX"/>
    <property type="match status" value="1"/>
</dbReference>
<accession>A0A0R1MIQ3</accession>
<evidence type="ECO:0000256" key="2">
    <source>
        <dbReference type="PIRNR" id="PIRNR006276"/>
    </source>
</evidence>
<dbReference type="CDD" id="cd00293">
    <property type="entry name" value="USP-like"/>
    <property type="match status" value="1"/>
</dbReference>
<evidence type="ECO:0000313" key="4">
    <source>
        <dbReference type="EMBL" id="KRL07798.1"/>
    </source>
</evidence>
<comment type="similarity">
    <text evidence="1 2">Belongs to the universal stress protein A family.</text>
</comment>
<comment type="subcellular location">
    <subcellularLocation>
        <location evidence="2">Cytoplasm</location>
    </subcellularLocation>
</comment>
<dbReference type="InterPro" id="IPR006015">
    <property type="entry name" value="Universal_stress_UspA"/>
</dbReference>
<protein>
    <recommendedName>
        <fullName evidence="2">Universal stress protein</fullName>
    </recommendedName>
</protein>
<evidence type="ECO:0000259" key="3">
    <source>
        <dbReference type="Pfam" id="PF00582"/>
    </source>
</evidence>
<dbReference type="PANTHER" id="PTHR46268:SF6">
    <property type="entry name" value="UNIVERSAL STRESS PROTEIN UP12"/>
    <property type="match status" value="1"/>
</dbReference>
<sequence>MLGVISMEQKYRSILVPVDGSKNAEKALKKAIEVAKRNNGRVEILNVIDTKQFTNNFGGLVSMSGDIIYSTFEAVQQYLGKLKENIAKEDGFTNVGVHARFGSPKVVIARDFIEDYPIDLIILGKTGMSAVGRIFVGAVTDGVVRTAKCDVLVVS</sequence>
<keyword evidence="5" id="KW-1185">Reference proteome</keyword>
<proteinExistence type="inferred from homology"/>
<dbReference type="EMBL" id="AZDX01000004">
    <property type="protein sequence ID" value="KRL07798.1"/>
    <property type="molecule type" value="Genomic_DNA"/>
</dbReference>
<gene>
    <name evidence="4" type="ORF">FC92_GL001369</name>
</gene>
<dbReference type="AlphaFoldDB" id="A0A0R1MIQ3"/>
<dbReference type="STRING" id="1423759.FC92_GL001369"/>
<evidence type="ECO:0000256" key="1">
    <source>
        <dbReference type="ARBA" id="ARBA00008791"/>
    </source>
</evidence>
<name>A0A0R1MIQ3_9LACO</name>
<feature type="domain" description="UspA" evidence="3">
    <location>
        <begin position="11"/>
        <end position="154"/>
    </location>
</feature>
<reference evidence="4 5" key="1">
    <citation type="journal article" date="2015" name="Genome Announc.">
        <title>Expanding the biotechnology potential of lactobacilli through comparative genomics of 213 strains and associated genera.</title>
        <authorList>
            <person name="Sun Z."/>
            <person name="Harris H.M."/>
            <person name="McCann A."/>
            <person name="Guo C."/>
            <person name="Argimon S."/>
            <person name="Zhang W."/>
            <person name="Yang X."/>
            <person name="Jeffery I.B."/>
            <person name="Cooney J.C."/>
            <person name="Kagawa T.F."/>
            <person name="Liu W."/>
            <person name="Song Y."/>
            <person name="Salvetti E."/>
            <person name="Wrobel A."/>
            <person name="Rasinkangas P."/>
            <person name="Parkhill J."/>
            <person name="Rea M.C."/>
            <person name="O'Sullivan O."/>
            <person name="Ritari J."/>
            <person name="Douillard F.P."/>
            <person name="Paul Ross R."/>
            <person name="Yang R."/>
            <person name="Briner A.E."/>
            <person name="Felis G.E."/>
            <person name="de Vos W.M."/>
            <person name="Barrangou R."/>
            <person name="Klaenhammer T.R."/>
            <person name="Caufield P.W."/>
            <person name="Cui Y."/>
            <person name="Zhang H."/>
            <person name="O'Toole P.W."/>
        </authorList>
    </citation>
    <scope>NUCLEOTIDE SEQUENCE [LARGE SCALE GENOMIC DNA]</scope>
    <source>
        <strain evidence="4 5">DSM 19519</strain>
    </source>
</reference>
<organism evidence="4 5">
    <name type="scientific">Liquorilactobacillus hordei DSM 19519</name>
    <dbReference type="NCBI Taxonomy" id="1423759"/>
    <lineage>
        <taxon>Bacteria</taxon>
        <taxon>Bacillati</taxon>
        <taxon>Bacillota</taxon>
        <taxon>Bacilli</taxon>
        <taxon>Lactobacillales</taxon>
        <taxon>Lactobacillaceae</taxon>
        <taxon>Liquorilactobacillus</taxon>
    </lineage>
</organism>
<dbReference type="PATRIC" id="fig|1423759.3.peg.1437"/>